<organism evidence="8">
    <name type="scientific">Salmonella enterica</name>
    <name type="common">Salmonella choleraesuis</name>
    <dbReference type="NCBI Taxonomy" id="28901"/>
    <lineage>
        <taxon>Bacteria</taxon>
        <taxon>Pseudomonadati</taxon>
        <taxon>Pseudomonadota</taxon>
        <taxon>Gammaproteobacteria</taxon>
        <taxon>Enterobacterales</taxon>
        <taxon>Enterobacteriaceae</taxon>
        <taxon>Salmonella</taxon>
    </lineage>
</organism>
<gene>
    <name evidence="8" type="ORF">G0J09_26195</name>
</gene>
<dbReference type="NCBIfam" id="TIGR01844">
    <property type="entry name" value="type_I_sec_TolC"/>
    <property type="match status" value="1"/>
</dbReference>
<dbReference type="SUPFAM" id="SSF56954">
    <property type="entry name" value="Outer membrane efflux proteins (OEP)"/>
    <property type="match status" value="1"/>
</dbReference>
<dbReference type="Pfam" id="PF02321">
    <property type="entry name" value="OEP"/>
    <property type="match status" value="1"/>
</dbReference>
<evidence type="ECO:0000256" key="3">
    <source>
        <dbReference type="ARBA" id="ARBA00022448"/>
    </source>
</evidence>
<keyword evidence="7" id="KW-0998">Cell outer membrane</keyword>
<dbReference type="AlphaFoldDB" id="A0A705SLW5"/>
<dbReference type="PANTHER" id="PTHR30026:SF22">
    <property type="entry name" value="OUTER MEMBRANE EFFLUX PROTEIN"/>
    <property type="match status" value="1"/>
</dbReference>
<reference evidence="8" key="2">
    <citation type="submission" date="2019-01" db="EMBL/GenBank/DDBJ databases">
        <authorList>
            <consortium name="NCBI Pathogen Detection Project"/>
        </authorList>
    </citation>
    <scope>NUCLEOTIDE SEQUENCE</scope>
    <source>
        <strain evidence="8">Monophasic variant of S.Typhimurium</strain>
    </source>
</reference>
<dbReference type="GO" id="GO:0015288">
    <property type="term" value="F:porin activity"/>
    <property type="evidence" value="ECO:0007669"/>
    <property type="project" value="TreeGrafter"/>
</dbReference>
<dbReference type="GO" id="GO:1990281">
    <property type="term" value="C:efflux pump complex"/>
    <property type="evidence" value="ECO:0007669"/>
    <property type="project" value="TreeGrafter"/>
</dbReference>
<accession>A0A705SLW5</accession>
<keyword evidence="5" id="KW-0812">Transmembrane</keyword>
<dbReference type="GO" id="GO:0009279">
    <property type="term" value="C:cell outer membrane"/>
    <property type="evidence" value="ECO:0007669"/>
    <property type="project" value="UniProtKB-SubCell"/>
</dbReference>
<evidence type="ECO:0000256" key="6">
    <source>
        <dbReference type="ARBA" id="ARBA00023136"/>
    </source>
</evidence>
<dbReference type="InterPro" id="IPR003423">
    <property type="entry name" value="OMP_efflux"/>
</dbReference>
<protein>
    <submittedName>
        <fullName evidence="8">Type I secretion protein TolC</fullName>
    </submittedName>
</protein>
<reference evidence="8" key="1">
    <citation type="journal article" date="2018" name="Genome Biol.">
        <title>SKESA: strategic k-mer extension for scrupulous assemblies.</title>
        <authorList>
            <person name="Souvorov A."/>
            <person name="Agarwala R."/>
            <person name="Lipman D.J."/>
        </authorList>
    </citation>
    <scope>NUCLEOTIDE SEQUENCE</scope>
    <source>
        <strain evidence="8">Monophasic variant of S.Typhimurium</strain>
    </source>
</reference>
<dbReference type="InterPro" id="IPR051906">
    <property type="entry name" value="TolC-like"/>
</dbReference>
<proteinExistence type="inferred from homology"/>
<feature type="non-terminal residue" evidence="8">
    <location>
        <position position="1"/>
    </location>
</feature>
<dbReference type="GO" id="GO:0015562">
    <property type="term" value="F:efflux transmembrane transporter activity"/>
    <property type="evidence" value="ECO:0007669"/>
    <property type="project" value="InterPro"/>
</dbReference>
<dbReference type="EMBL" id="DAAMZU010000456">
    <property type="protein sequence ID" value="HAC8926512.1"/>
    <property type="molecule type" value="Genomic_DNA"/>
</dbReference>
<comment type="caution">
    <text evidence="8">The sequence shown here is derived from an EMBL/GenBank/DDBJ whole genome shotgun (WGS) entry which is preliminary data.</text>
</comment>
<evidence type="ECO:0000256" key="7">
    <source>
        <dbReference type="ARBA" id="ARBA00023237"/>
    </source>
</evidence>
<keyword evidence="4" id="KW-1134">Transmembrane beta strand</keyword>
<name>A0A705SLW5_SALER</name>
<dbReference type="InterPro" id="IPR010130">
    <property type="entry name" value="T1SS_OMP_TolC"/>
</dbReference>
<comment type="subcellular location">
    <subcellularLocation>
        <location evidence="1">Cell outer membrane</location>
    </subcellularLocation>
</comment>
<keyword evidence="3" id="KW-0813">Transport</keyword>
<sequence>ARIESARSQLAQYQANLDSAKASLMSWLGWNSLNGINNDFPAKLARSCETATPDDRLVPAVLAAWAQANVARANLDYASAQMTPTISLEPSVQHYLNDKYPSHEVLDKTQYSTWVKVEMPLYQGGGLTARRNAASHAVDAAQSTIQRTRLDVRQKLMEARSQAMSLASALQILRRQQQLSERTRELYQQQYLDLGSRPLLDVLNAEQEVYQARFAELQTESQLHQLQLNCLYNTGALRQAFALNHRSIQSVEIQP</sequence>
<evidence type="ECO:0000256" key="1">
    <source>
        <dbReference type="ARBA" id="ARBA00004442"/>
    </source>
</evidence>
<evidence type="ECO:0000256" key="4">
    <source>
        <dbReference type="ARBA" id="ARBA00022452"/>
    </source>
</evidence>
<evidence type="ECO:0000256" key="2">
    <source>
        <dbReference type="ARBA" id="ARBA00007613"/>
    </source>
</evidence>
<comment type="similarity">
    <text evidence="2">Belongs to the outer membrane factor (OMF) (TC 1.B.17) family.</text>
</comment>
<keyword evidence="6" id="KW-0472">Membrane</keyword>
<dbReference type="PANTHER" id="PTHR30026">
    <property type="entry name" value="OUTER MEMBRANE PROTEIN TOLC"/>
    <property type="match status" value="1"/>
</dbReference>
<evidence type="ECO:0000313" key="8">
    <source>
        <dbReference type="EMBL" id="HAC8926512.1"/>
    </source>
</evidence>
<evidence type="ECO:0000256" key="5">
    <source>
        <dbReference type="ARBA" id="ARBA00022692"/>
    </source>
</evidence>
<dbReference type="Gene3D" id="1.20.1600.10">
    <property type="entry name" value="Outer membrane efflux proteins (OEP)"/>
    <property type="match status" value="1"/>
</dbReference>